<evidence type="ECO:0000256" key="1">
    <source>
        <dbReference type="SAM" id="MobiDB-lite"/>
    </source>
</evidence>
<feature type="region of interest" description="Disordered" evidence="1">
    <location>
        <begin position="1"/>
        <end position="74"/>
    </location>
</feature>
<feature type="non-terminal residue" evidence="2">
    <location>
        <position position="1"/>
    </location>
</feature>
<reference evidence="2" key="1">
    <citation type="submission" date="2020-02" db="EMBL/GenBank/DDBJ databases">
        <authorList>
            <person name="Meier V. D."/>
        </authorList>
    </citation>
    <scope>NUCLEOTIDE SEQUENCE</scope>
    <source>
        <strain evidence="2">AVDCRST_MAG87</strain>
    </source>
</reference>
<accession>A0A6J4VA75</accession>
<evidence type="ECO:0000313" key="2">
    <source>
        <dbReference type="EMBL" id="CAA9571348.1"/>
    </source>
</evidence>
<name>A0A6J4VA75_9BACT</name>
<gene>
    <name evidence="2" type="ORF">AVDCRST_MAG87-2443</name>
</gene>
<feature type="compositionally biased region" description="Low complexity" evidence="1">
    <location>
        <begin position="41"/>
        <end position="65"/>
    </location>
</feature>
<protein>
    <submittedName>
        <fullName evidence="2">Uncharacterized protein</fullName>
    </submittedName>
</protein>
<organism evidence="2">
    <name type="scientific">uncultured Thermomicrobiales bacterium</name>
    <dbReference type="NCBI Taxonomy" id="1645740"/>
    <lineage>
        <taxon>Bacteria</taxon>
        <taxon>Pseudomonadati</taxon>
        <taxon>Thermomicrobiota</taxon>
        <taxon>Thermomicrobia</taxon>
        <taxon>Thermomicrobiales</taxon>
        <taxon>environmental samples</taxon>
    </lineage>
</organism>
<dbReference type="EMBL" id="CADCWJ010000538">
    <property type="protein sequence ID" value="CAA9571348.1"/>
    <property type="molecule type" value="Genomic_DNA"/>
</dbReference>
<sequence>CPRFHPPRTRPETGHLQRGSRCSVPGSWAGRMPARTPPCPRSRSPRSSPTARTGPSRSPPSSIRSGQPTSIACCGTIRSRRSTSACRL</sequence>
<dbReference type="AlphaFoldDB" id="A0A6J4VA75"/>
<proteinExistence type="predicted"/>
<feature type="non-terminal residue" evidence="2">
    <location>
        <position position="88"/>
    </location>
</feature>